<evidence type="ECO:0000313" key="2">
    <source>
        <dbReference type="Proteomes" id="UP001524478"/>
    </source>
</evidence>
<proteinExistence type="predicted"/>
<dbReference type="EMBL" id="JANGAC010000011">
    <property type="protein sequence ID" value="MCQ4924208.1"/>
    <property type="molecule type" value="Genomic_DNA"/>
</dbReference>
<protein>
    <submittedName>
        <fullName evidence="1">Uncharacterized protein</fullName>
    </submittedName>
</protein>
<name>A0ABT1SCM4_9FIRM</name>
<organism evidence="1 2">
    <name type="scientific">Tissierella carlieri</name>
    <dbReference type="NCBI Taxonomy" id="689904"/>
    <lineage>
        <taxon>Bacteria</taxon>
        <taxon>Bacillati</taxon>
        <taxon>Bacillota</taxon>
        <taxon>Tissierellia</taxon>
        <taxon>Tissierellales</taxon>
        <taxon>Tissierellaceae</taxon>
        <taxon>Tissierella</taxon>
    </lineage>
</organism>
<comment type="caution">
    <text evidence="1">The sequence shown here is derived from an EMBL/GenBank/DDBJ whole genome shotgun (WGS) entry which is preliminary data.</text>
</comment>
<sequence>MKDKKIKKMIDNIGEYNPSDAELSMIGNLADKYMDKSDEDIFVEIIRVKSEMEDQMSEEQFATILEKLESIRPMLSEEQNTKLDKILEMLDKNK</sequence>
<evidence type="ECO:0000313" key="1">
    <source>
        <dbReference type="EMBL" id="MCQ4924208.1"/>
    </source>
</evidence>
<keyword evidence="2" id="KW-1185">Reference proteome</keyword>
<gene>
    <name evidence="1" type="ORF">NE686_13990</name>
</gene>
<dbReference type="RefSeq" id="WP_094901682.1">
    <property type="nucleotide sequence ID" value="NZ_CP172320.1"/>
</dbReference>
<accession>A0ABT1SCM4</accession>
<dbReference type="Proteomes" id="UP001524478">
    <property type="component" value="Unassembled WGS sequence"/>
</dbReference>
<reference evidence="1 2" key="1">
    <citation type="submission" date="2022-06" db="EMBL/GenBank/DDBJ databases">
        <title>Isolation of gut microbiota from human fecal samples.</title>
        <authorList>
            <person name="Pamer E.G."/>
            <person name="Barat B."/>
            <person name="Waligurski E."/>
            <person name="Medina S."/>
            <person name="Paddock L."/>
            <person name="Mostad J."/>
        </authorList>
    </citation>
    <scope>NUCLEOTIDE SEQUENCE [LARGE SCALE GENOMIC DNA]</scope>
    <source>
        <strain evidence="1 2">DFI.7.95</strain>
    </source>
</reference>